<dbReference type="Pfam" id="PF02441">
    <property type="entry name" value="Flavoprotein"/>
    <property type="match status" value="1"/>
</dbReference>
<feature type="binding site" evidence="3">
    <location>
        <position position="346"/>
    </location>
    <ligand>
        <name>CTP</name>
        <dbReference type="ChEBI" id="CHEBI:37563"/>
    </ligand>
</feature>
<dbReference type="SUPFAM" id="SSF52507">
    <property type="entry name" value="Homo-oligomeric flavin-containing Cys decarboxylases, HFCD"/>
    <property type="match status" value="1"/>
</dbReference>
<dbReference type="EMBL" id="CP138335">
    <property type="protein sequence ID" value="XBW07155.1"/>
    <property type="molecule type" value="Genomic_DNA"/>
</dbReference>
<dbReference type="GO" id="GO:0046872">
    <property type="term" value="F:metal ion binding"/>
    <property type="evidence" value="ECO:0007669"/>
    <property type="project" value="UniProtKB-KW"/>
</dbReference>
<dbReference type="Gene3D" id="3.40.50.10300">
    <property type="entry name" value="CoaB-like"/>
    <property type="match status" value="1"/>
</dbReference>
<accession>A0AAU7V666</accession>
<dbReference type="InterPro" id="IPR036551">
    <property type="entry name" value="Flavin_trans-like"/>
</dbReference>
<feature type="region of interest" description="Phosphopantothenate--cysteine ligase" evidence="3">
    <location>
        <begin position="194"/>
        <end position="406"/>
    </location>
</feature>
<protein>
    <recommendedName>
        <fullName evidence="3">Coenzyme A biosynthesis bifunctional protein CoaBC</fullName>
    </recommendedName>
    <alternativeName>
        <fullName evidence="3">DNA/pantothenate metabolism flavoprotein</fullName>
    </alternativeName>
    <alternativeName>
        <fullName evidence="3">Phosphopantothenoylcysteine synthetase/decarboxylase</fullName>
        <shortName evidence="3">PPCS-PPCDC</shortName>
    </alternativeName>
    <domain>
        <recommendedName>
            <fullName evidence="3">Phosphopantothenoylcysteine decarboxylase</fullName>
            <shortName evidence="3">PPC decarboxylase</shortName>
            <shortName evidence="3">PPC-DC</shortName>
            <ecNumber evidence="3">4.1.1.36</ecNumber>
        </recommendedName>
        <alternativeName>
            <fullName evidence="3">CoaC</fullName>
        </alternativeName>
    </domain>
    <domain>
        <recommendedName>
            <fullName evidence="3">Phosphopantothenate--cysteine ligase</fullName>
            <ecNumber evidence="3">6.3.2.5</ecNumber>
        </recommendedName>
        <alternativeName>
            <fullName evidence="3">CoaB</fullName>
        </alternativeName>
        <alternativeName>
            <fullName evidence="3">Phosphopantothenoylcysteine synthetase</fullName>
            <shortName evidence="3">PPC synthetase</shortName>
            <shortName evidence="3">PPC-S</shortName>
        </alternativeName>
    </domain>
</protein>
<feature type="binding site" evidence="3">
    <location>
        <position position="294"/>
    </location>
    <ligand>
        <name>CTP</name>
        <dbReference type="ChEBI" id="CHEBI:37563"/>
    </ligand>
</feature>
<dbReference type="PANTHER" id="PTHR14359">
    <property type="entry name" value="HOMO-OLIGOMERIC FLAVIN CONTAINING CYS DECARBOXYLASE FAMILY"/>
    <property type="match status" value="1"/>
</dbReference>
<keyword evidence="3 4" id="KW-0436">Ligase</keyword>
<dbReference type="InterPro" id="IPR003382">
    <property type="entry name" value="Flavoprotein"/>
</dbReference>
<comment type="function">
    <text evidence="3">Catalyzes two sequential steps in the biosynthesis of coenzyme A. In the first step cysteine is conjugated to 4'-phosphopantothenate to form 4-phosphopantothenoylcysteine. In the second step the latter compound is decarboxylated to form 4'-phosphopantotheine.</text>
</comment>
<comment type="cofactor">
    <cofactor evidence="3">
        <name>FMN</name>
        <dbReference type="ChEBI" id="CHEBI:58210"/>
    </cofactor>
    <text evidence="3">Binds 1 FMN per subunit.</text>
</comment>
<dbReference type="GO" id="GO:0015941">
    <property type="term" value="P:pantothenate catabolic process"/>
    <property type="evidence" value="ECO:0007669"/>
    <property type="project" value="InterPro"/>
</dbReference>
<comment type="catalytic activity">
    <reaction evidence="3 4">
        <text>N-[(R)-4-phosphopantothenoyl]-L-cysteine + H(+) = (R)-4'-phosphopantetheine + CO2</text>
        <dbReference type="Rhea" id="RHEA:16793"/>
        <dbReference type="ChEBI" id="CHEBI:15378"/>
        <dbReference type="ChEBI" id="CHEBI:16526"/>
        <dbReference type="ChEBI" id="CHEBI:59458"/>
        <dbReference type="ChEBI" id="CHEBI:61723"/>
        <dbReference type="EC" id="4.1.1.36"/>
    </reaction>
</comment>
<dbReference type="InterPro" id="IPR005252">
    <property type="entry name" value="CoaBC"/>
</dbReference>
<comment type="pathway">
    <text evidence="3 4">Cofactor biosynthesis; coenzyme A biosynthesis; CoA from (R)-pantothenate: step 3/5.</text>
</comment>
<dbReference type="AlphaFoldDB" id="A0AAU7V666"/>
<comment type="pathway">
    <text evidence="3 4">Cofactor biosynthesis; coenzyme A biosynthesis; CoA from (R)-pantothenate: step 2/5.</text>
</comment>
<name>A0AAU7V666_9ACTO</name>
<dbReference type="GO" id="GO:0004632">
    <property type="term" value="F:phosphopantothenate--cysteine ligase activity"/>
    <property type="evidence" value="ECO:0007669"/>
    <property type="project" value="UniProtKB-UniRule"/>
</dbReference>
<keyword evidence="1 3" id="KW-0210">Decarboxylase</keyword>
<comment type="similarity">
    <text evidence="3 4">In the N-terminal section; belongs to the HFCD (homo-oligomeric flavin containing Cys decarboxylase) superfamily.</text>
</comment>
<dbReference type="KEGG" id="sapp:SAC06_05720"/>
<dbReference type="Gene3D" id="3.40.50.1950">
    <property type="entry name" value="Flavin prenyltransferase-like"/>
    <property type="match status" value="1"/>
</dbReference>
<dbReference type="PANTHER" id="PTHR14359:SF6">
    <property type="entry name" value="PHOSPHOPANTOTHENOYLCYSTEINE DECARBOXYLASE"/>
    <property type="match status" value="1"/>
</dbReference>
<comment type="caution">
    <text evidence="3">Lacks conserved residue(s) required for the propagation of feature annotation.</text>
</comment>
<keyword evidence="3" id="KW-0511">Multifunctional enzyme</keyword>
<feature type="binding site" evidence="3">
    <location>
        <begin position="310"/>
        <end position="313"/>
    </location>
    <ligand>
        <name>CTP</name>
        <dbReference type="ChEBI" id="CHEBI:37563"/>
    </ligand>
</feature>
<comment type="cofactor">
    <cofactor evidence="3">
        <name>Mg(2+)</name>
        <dbReference type="ChEBI" id="CHEBI:18420"/>
    </cofactor>
</comment>
<dbReference type="RefSeq" id="WP_350257361.1">
    <property type="nucleotide sequence ID" value="NZ_CP138335.1"/>
</dbReference>
<dbReference type="GO" id="GO:0015937">
    <property type="term" value="P:coenzyme A biosynthetic process"/>
    <property type="evidence" value="ECO:0007669"/>
    <property type="project" value="UniProtKB-UniRule"/>
</dbReference>
<evidence type="ECO:0000256" key="1">
    <source>
        <dbReference type="ARBA" id="ARBA00022793"/>
    </source>
</evidence>
<dbReference type="HAMAP" id="MF_02225">
    <property type="entry name" value="CoaBC"/>
    <property type="match status" value="1"/>
</dbReference>
<feature type="domain" description="DNA/pantothenate metabolism flavoprotein C-terminal" evidence="6">
    <location>
        <begin position="189"/>
        <end position="400"/>
    </location>
</feature>
<sequence>MLPPASSSGGAPTVLLGVGGGIAAFKLVTVVRRLRQVGVDVYVLPTEASLEFVGEQTWQELSEHPIGVKVLHGPGELSHIELARRADLFLVAPATADLLAQLRLGLASNLLTATFLAADCPKLLSPAMHTNMWENPATQDNVATLRARGVEIIEPATGALSSGDTGAGRLPEPDAIVEEVLARLAPGALAGRRVVVTAGGTIEPIDPVRYLGNHSSGRQGIELALVAARRGAEVDLLLAQTQVPPPQHPRIRLVHTPTALEMRDALARLVPGAHALFMAAAVADYRPRAAAEQKLKKGTWAETIELVENPDLLREVAEAPWRPEVLVGFGAETGSEEQVLARGMEKARRKGADLLAINRVGDGHGFGEVENRLLVVDRTGQPVADLVGDKSVLAAQLVELAMGVSR</sequence>
<keyword evidence="3" id="KW-0479">Metal-binding</keyword>
<gene>
    <name evidence="3 7" type="primary">coaBC</name>
    <name evidence="7" type="ORF">SAC06_05720</name>
</gene>
<feature type="binding site" evidence="3">
    <location>
        <position position="329"/>
    </location>
    <ligand>
        <name>CTP</name>
        <dbReference type="ChEBI" id="CHEBI:37563"/>
    </ligand>
</feature>
<proteinExistence type="inferred from homology"/>
<feature type="region of interest" description="Phosphopantothenoylcysteine decarboxylase" evidence="3">
    <location>
        <begin position="1"/>
        <end position="193"/>
    </location>
</feature>
<feature type="domain" description="Flavoprotein" evidence="5">
    <location>
        <begin position="13"/>
        <end position="183"/>
    </location>
</feature>
<feature type="binding site" evidence="3">
    <location>
        <position position="350"/>
    </location>
    <ligand>
        <name>CTP</name>
        <dbReference type="ChEBI" id="CHEBI:37563"/>
    </ligand>
</feature>
<evidence type="ECO:0000256" key="2">
    <source>
        <dbReference type="ARBA" id="ARBA00023239"/>
    </source>
</evidence>
<evidence type="ECO:0000259" key="6">
    <source>
        <dbReference type="Pfam" id="PF04127"/>
    </source>
</evidence>
<evidence type="ECO:0000259" key="5">
    <source>
        <dbReference type="Pfam" id="PF02441"/>
    </source>
</evidence>
<dbReference type="SUPFAM" id="SSF102645">
    <property type="entry name" value="CoaB-like"/>
    <property type="match status" value="1"/>
</dbReference>
<organism evidence="7">
    <name type="scientific">Scrofimicrobium appendicitidis</name>
    <dbReference type="NCBI Taxonomy" id="3079930"/>
    <lineage>
        <taxon>Bacteria</taxon>
        <taxon>Bacillati</taxon>
        <taxon>Actinomycetota</taxon>
        <taxon>Actinomycetes</taxon>
        <taxon>Actinomycetales</taxon>
        <taxon>Actinomycetaceae</taxon>
        <taxon>Scrofimicrobium</taxon>
    </lineage>
</organism>
<keyword evidence="3 4" id="KW-0285">Flavoprotein</keyword>
<dbReference type="Pfam" id="PF04127">
    <property type="entry name" value="DFP"/>
    <property type="match status" value="1"/>
</dbReference>
<dbReference type="EC" id="4.1.1.36" evidence="3"/>
<dbReference type="GO" id="GO:0004633">
    <property type="term" value="F:phosphopantothenoylcysteine decarboxylase activity"/>
    <property type="evidence" value="ECO:0007669"/>
    <property type="project" value="UniProtKB-UniRule"/>
</dbReference>
<comment type="function">
    <text evidence="4">Catalyzes two steps in the biosynthesis of coenzyme A. In the first step cysteine is conjugated to 4'-phosphopantothenate to form 4-phosphopantothenoylcysteine, in the latter compound is decarboxylated to form 4'-phosphopantotheine.</text>
</comment>
<evidence type="ECO:0000256" key="4">
    <source>
        <dbReference type="RuleBase" id="RU364078"/>
    </source>
</evidence>
<feature type="binding site" evidence="3">
    <location>
        <position position="284"/>
    </location>
    <ligand>
        <name>CTP</name>
        <dbReference type="ChEBI" id="CHEBI:37563"/>
    </ligand>
</feature>
<evidence type="ECO:0000256" key="3">
    <source>
        <dbReference type="HAMAP-Rule" id="MF_02225"/>
    </source>
</evidence>
<comment type="catalytic activity">
    <reaction evidence="3 4">
        <text>(R)-4'-phosphopantothenate + L-cysteine + CTP = N-[(R)-4-phosphopantothenoyl]-L-cysteine + CMP + diphosphate + H(+)</text>
        <dbReference type="Rhea" id="RHEA:19397"/>
        <dbReference type="ChEBI" id="CHEBI:10986"/>
        <dbReference type="ChEBI" id="CHEBI:15378"/>
        <dbReference type="ChEBI" id="CHEBI:33019"/>
        <dbReference type="ChEBI" id="CHEBI:35235"/>
        <dbReference type="ChEBI" id="CHEBI:37563"/>
        <dbReference type="ChEBI" id="CHEBI:59458"/>
        <dbReference type="ChEBI" id="CHEBI:60377"/>
        <dbReference type="EC" id="6.3.2.5"/>
    </reaction>
</comment>
<evidence type="ECO:0000313" key="7">
    <source>
        <dbReference type="EMBL" id="XBW07155.1"/>
    </source>
</evidence>
<reference evidence="7" key="1">
    <citation type="submission" date="2023-11" db="EMBL/GenBank/DDBJ databases">
        <title>Scrofimicrobium hongkongense sp. nov., isolated from a patient with peritonitis.</title>
        <authorList>
            <person name="Lao H.Y."/>
            <person name="Wong A.Y.P."/>
            <person name="Ng T.L."/>
            <person name="Wong R.Y.L."/>
            <person name="Yau M.C.Y."/>
            <person name="Lam J.Y.W."/>
            <person name="Siu G.K.H."/>
        </authorList>
    </citation>
    <scope>NUCLEOTIDE SEQUENCE</scope>
    <source>
        <strain evidence="7">R131</strain>
    </source>
</reference>
<dbReference type="NCBIfam" id="TIGR00521">
    <property type="entry name" value="coaBC_dfp"/>
    <property type="match status" value="1"/>
</dbReference>
<comment type="similarity">
    <text evidence="3 4">In the C-terminal section; belongs to the PPC synthetase family.</text>
</comment>
<keyword evidence="2 3" id="KW-0456">Lyase</keyword>
<dbReference type="InterPro" id="IPR007085">
    <property type="entry name" value="DNA/pantothenate-metab_flavo_C"/>
</dbReference>
<dbReference type="EC" id="6.3.2.5" evidence="3"/>
<dbReference type="GO" id="GO:0010181">
    <property type="term" value="F:FMN binding"/>
    <property type="evidence" value="ECO:0007669"/>
    <property type="project" value="UniProtKB-UniRule"/>
</dbReference>
<keyword evidence="3 4" id="KW-0288">FMN</keyword>
<keyword evidence="3" id="KW-0460">Magnesium</keyword>
<dbReference type="InterPro" id="IPR035929">
    <property type="entry name" value="CoaB-like_sf"/>
</dbReference>
<dbReference type="GO" id="GO:0071513">
    <property type="term" value="C:phosphopantothenoylcysteine decarboxylase complex"/>
    <property type="evidence" value="ECO:0007669"/>
    <property type="project" value="TreeGrafter"/>
</dbReference>